<dbReference type="PANTHER" id="PTHR41164">
    <property type="entry name" value="CURLI PRODUCTION ASSEMBLY/TRANSPORT COMPONENT CSGG"/>
    <property type="match status" value="1"/>
</dbReference>
<dbReference type="PANTHER" id="PTHR41164:SF1">
    <property type="entry name" value="CURLI PRODUCTION ASSEMBLY_TRANSPORT COMPONENT CSGG"/>
    <property type="match status" value="1"/>
</dbReference>
<evidence type="ECO:0000256" key="8">
    <source>
        <dbReference type="ARBA" id="ARBA00023288"/>
    </source>
</evidence>
<sequence>MARIDKADPGLALLRLLRGGVLLLLVSLTGQVVAKDERAEEGQPLTYSGPKQVVAVLPFENRVKGVPQNWKLGEGLSEILITELINSGRFLLVERESIQAIVREQELGMSGLVQQETAVSTGQLSGAQFMIKGAITEFNAEAGGGGLSVGFREGEAGVKSRTAYVGIDVRIVDNLTGQIHSSYNASGTAKSRGASAAASITGSDDFKIGASAFYSTALGIATREAVEKIVTFILEESADIPWQGAIIQAKGSNVFVNRGESANVREGDVFKVFSKGEPLIDPETGFNLGSDEEYLCDITVTRLMPKFSSGRKAEACRGLEIKRGDLVRY</sequence>
<dbReference type="Gene3D" id="3.40.50.10610">
    <property type="entry name" value="ABC-type transport auxiliary lipoprotein component"/>
    <property type="match status" value="1"/>
</dbReference>
<evidence type="ECO:0000256" key="1">
    <source>
        <dbReference type="ARBA" id="ARBA00003989"/>
    </source>
</evidence>
<evidence type="ECO:0000256" key="5">
    <source>
        <dbReference type="ARBA" id="ARBA00022729"/>
    </source>
</evidence>
<dbReference type="GO" id="GO:0030288">
    <property type="term" value="C:outer membrane-bounded periplasmic space"/>
    <property type="evidence" value="ECO:0007669"/>
    <property type="project" value="InterPro"/>
</dbReference>
<evidence type="ECO:0000313" key="10">
    <source>
        <dbReference type="Proteomes" id="UP000235005"/>
    </source>
</evidence>
<dbReference type="OrthoDB" id="6073900at2"/>
<evidence type="ECO:0000256" key="7">
    <source>
        <dbReference type="ARBA" id="ARBA00023139"/>
    </source>
</evidence>
<reference evidence="9 10" key="1">
    <citation type="submission" date="2018-01" db="EMBL/GenBank/DDBJ databases">
        <title>The draft genome sequence of Halioglobus lutimaris HF004.</title>
        <authorList>
            <person name="Du Z.-J."/>
            <person name="Shi M.-J."/>
        </authorList>
    </citation>
    <scope>NUCLEOTIDE SEQUENCE [LARGE SCALE GENOMIC DNA]</scope>
    <source>
        <strain evidence="9 10">HF004</strain>
    </source>
</reference>
<keyword evidence="6" id="KW-0472">Membrane</keyword>
<evidence type="ECO:0000256" key="3">
    <source>
        <dbReference type="ARBA" id="ARBA00014028"/>
    </source>
</evidence>
<dbReference type="EMBL" id="PKUS01000037">
    <property type="protein sequence ID" value="PLW67123.1"/>
    <property type="molecule type" value="Genomic_DNA"/>
</dbReference>
<protein>
    <recommendedName>
        <fullName evidence="3">Curli production assembly/transport component CsgG</fullName>
    </recommendedName>
</protein>
<proteinExistence type="inferred from homology"/>
<comment type="caution">
    <text evidence="9">The sequence shown here is derived from an EMBL/GenBank/DDBJ whole genome shotgun (WGS) entry which is preliminary data.</text>
</comment>
<keyword evidence="8" id="KW-0449">Lipoprotein</keyword>
<dbReference type="AlphaFoldDB" id="A0A2N5WY10"/>
<evidence type="ECO:0000256" key="6">
    <source>
        <dbReference type="ARBA" id="ARBA00023136"/>
    </source>
</evidence>
<dbReference type="RefSeq" id="WP_101518931.1">
    <property type="nucleotide sequence ID" value="NZ_PKUS01000037.1"/>
</dbReference>
<dbReference type="Proteomes" id="UP000235005">
    <property type="component" value="Unassembled WGS sequence"/>
</dbReference>
<keyword evidence="4" id="KW-1003">Cell membrane</keyword>
<comment type="similarity">
    <text evidence="2">Belongs to the CsgG family.</text>
</comment>
<keyword evidence="7" id="KW-0564">Palmitate</keyword>
<evidence type="ECO:0000313" key="9">
    <source>
        <dbReference type="EMBL" id="PLW67123.1"/>
    </source>
</evidence>
<dbReference type="Pfam" id="PF03783">
    <property type="entry name" value="CsgG"/>
    <property type="match status" value="1"/>
</dbReference>
<accession>A0A2N5WY10</accession>
<gene>
    <name evidence="9" type="ORF">C0039_18590</name>
</gene>
<comment type="function">
    <text evidence="1">May be involved in the biogenesis of curli organelles.</text>
</comment>
<dbReference type="InterPro" id="IPR005534">
    <property type="entry name" value="Curli_assmbl/transp-comp_CsgG"/>
</dbReference>
<organism evidence="9 10">
    <name type="scientific">Pseudohalioglobus lutimaris</name>
    <dbReference type="NCBI Taxonomy" id="1737061"/>
    <lineage>
        <taxon>Bacteria</taxon>
        <taxon>Pseudomonadati</taxon>
        <taxon>Pseudomonadota</taxon>
        <taxon>Gammaproteobacteria</taxon>
        <taxon>Cellvibrionales</taxon>
        <taxon>Halieaceae</taxon>
        <taxon>Pseudohalioglobus</taxon>
    </lineage>
</organism>
<keyword evidence="5" id="KW-0732">Signal</keyword>
<name>A0A2N5WY10_9GAMM</name>
<evidence type="ECO:0000256" key="2">
    <source>
        <dbReference type="ARBA" id="ARBA00008899"/>
    </source>
</evidence>
<evidence type="ECO:0000256" key="4">
    <source>
        <dbReference type="ARBA" id="ARBA00022475"/>
    </source>
</evidence>
<keyword evidence="10" id="KW-1185">Reference proteome</keyword>